<dbReference type="STRING" id="696127.midi_00324"/>
<dbReference type="HOGENOM" id="CLU_2193945_0_0_5"/>
<organism evidence="2 3">
    <name type="scientific">Midichloria mitochondrii (strain IricVA)</name>
    <dbReference type="NCBI Taxonomy" id="696127"/>
    <lineage>
        <taxon>Bacteria</taxon>
        <taxon>Pseudomonadati</taxon>
        <taxon>Pseudomonadota</taxon>
        <taxon>Alphaproteobacteria</taxon>
        <taxon>Rickettsiales</taxon>
        <taxon>Candidatus Midichloriaceae</taxon>
        <taxon>Candidatus Midichloria</taxon>
    </lineage>
</organism>
<evidence type="ECO:0000313" key="3">
    <source>
        <dbReference type="Proteomes" id="UP000006639"/>
    </source>
</evidence>
<gene>
    <name evidence="2" type="ordered locus">midi_00324</name>
</gene>
<dbReference type="Gene3D" id="2.30.30.100">
    <property type="match status" value="1"/>
</dbReference>
<name>F7XVD5_MIDMI</name>
<sequence length="108" mass="11951">MMMASQTLLGAGDFNSDGKQDLVAEYNLHINRKRQWHFWCGWLLLHDDKLDMVNTNYGSTTVSILLGNGDGTFKSAVFYSIGSGARELALDDLNSDGKLDNIVNPGLR</sequence>
<dbReference type="AlphaFoldDB" id="F7XVD5"/>
<dbReference type="InterPro" id="IPR028994">
    <property type="entry name" value="Integrin_alpha_N"/>
</dbReference>
<dbReference type="Proteomes" id="UP000006639">
    <property type="component" value="Chromosome"/>
</dbReference>
<dbReference type="EMBL" id="CP002130">
    <property type="protein sequence ID" value="AEI88634.1"/>
    <property type="molecule type" value="Genomic_DNA"/>
</dbReference>
<accession>F7XVD5</accession>
<dbReference type="SUPFAM" id="SSF69318">
    <property type="entry name" value="Integrin alpha N-terminal domain"/>
    <property type="match status" value="1"/>
</dbReference>
<dbReference type="InterPro" id="IPR013517">
    <property type="entry name" value="FG-GAP"/>
</dbReference>
<protein>
    <submittedName>
        <fullName evidence="2">Uncharacterized protein conserved in bacteria</fullName>
    </submittedName>
</protein>
<keyword evidence="1" id="KW-0732">Signal</keyword>
<evidence type="ECO:0000256" key="1">
    <source>
        <dbReference type="ARBA" id="ARBA00022729"/>
    </source>
</evidence>
<evidence type="ECO:0000313" key="2">
    <source>
        <dbReference type="EMBL" id="AEI88634.1"/>
    </source>
</evidence>
<dbReference type="Pfam" id="PF13517">
    <property type="entry name" value="FG-GAP_3"/>
    <property type="match status" value="1"/>
</dbReference>
<dbReference type="PANTHER" id="PTHR46580">
    <property type="entry name" value="SENSOR KINASE-RELATED"/>
    <property type="match status" value="1"/>
</dbReference>
<dbReference type="KEGG" id="mmn:midi_00324"/>
<proteinExistence type="predicted"/>
<reference evidence="2 3" key="1">
    <citation type="journal article" date="2011" name="Mol. Biol. Evol.">
        <title>Phylogenomic evidence for the presence of a flagellum and cbb3 oxidase in the free-living mitochondrial ancestor.</title>
        <authorList>
            <person name="Sassera D."/>
            <person name="Lo N."/>
            <person name="Epis S."/>
            <person name="D'Auria G."/>
            <person name="Montagna M."/>
            <person name="Comandatore F."/>
            <person name="Horner D."/>
            <person name="Pereto J."/>
            <person name="Luciano A.M."/>
            <person name="Franciosi F."/>
            <person name="Ferri E."/>
            <person name="Crotti E."/>
            <person name="Bazzocchi C."/>
            <person name="Daffonchio D."/>
            <person name="Sacchi L."/>
            <person name="Moya A."/>
            <person name="Latorre A."/>
            <person name="Bandi C."/>
        </authorList>
    </citation>
    <scope>NUCLEOTIDE SEQUENCE [LARGE SCALE GENOMIC DNA]</scope>
    <source>
        <strain evidence="2 3">IricVA</strain>
    </source>
</reference>
<keyword evidence="3" id="KW-1185">Reference proteome</keyword>